<keyword evidence="3 6" id="KW-0812">Transmembrane</keyword>
<dbReference type="SUPFAM" id="SSF161111">
    <property type="entry name" value="Cation efflux protein transmembrane domain-like"/>
    <property type="match status" value="1"/>
</dbReference>
<keyword evidence="4 6" id="KW-1133">Transmembrane helix</keyword>
<dbReference type="PANTHER" id="PTHR43840">
    <property type="entry name" value="MITOCHONDRIAL METAL TRANSPORTER 1-RELATED"/>
    <property type="match status" value="1"/>
</dbReference>
<dbReference type="SUPFAM" id="SSF160240">
    <property type="entry name" value="Cation efflux protein cytoplasmic domain-like"/>
    <property type="match status" value="1"/>
</dbReference>
<dbReference type="Gene3D" id="1.20.1510.10">
    <property type="entry name" value="Cation efflux protein transmembrane domain"/>
    <property type="match status" value="1"/>
</dbReference>
<evidence type="ECO:0000256" key="3">
    <source>
        <dbReference type="ARBA" id="ARBA00022692"/>
    </source>
</evidence>
<dbReference type="EMBL" id="CAJNOQ010003868">
    <property type="protein sequence ID" value="CAF1033409.1"/>
    <property type="molecule type" value="Genomic_DNA"/>
</dbReference>
<accession>A0A814J4Y1</accession>
<dbReference type="Pfam" id="PF01545">
    <property type="entry name" value="Cation_efflux"/>
    <property type="match status" value="1"/>
</dbReference>
<evidence type="ECO:0000313" key="8">
    <source>
        <dbReference type="EMBL" id="CAF1033409.1"/>
    </source>
</evidence>
<feature type="transmembrane region" description="Helical" evidence="6">
    <location>
        <begin position="89"/>
        <end position="110"/>
    </location>
</feature>
<evidence type="ECO:0000256" key="4">
    <source>
        <dbReference type="ARBA" id="ARBA00022989"/>
    </source>
</evidence>
<evidence type="ECO:0000256" key="5">
    <source>
        <dbReference type="ARBA" id="ARBA00023136"/>
    </source>
</evidence>
<sequence length="368" mass="41771">MDLSSGDRLFQKYRLQQRRRHTVDDINLRYVLPSFTNSIPDTNTKTDINNKDIKIFSIAQIEPNGITKTDTVQVLAKIFSAVFSKSLSIASSAIDSTIDLMLNFAIWWAARAIQKRNPYAYPQGRTRLEPIIIIILSVVMCLASVQVIYESVHALVTDIKYFTKKNSTDEHLTNIDISAAPITIMCITIVVKIILSAFCYQIATPTMVALAQDHRNDVVSTVVALVFGLIASKAMNGSIKEKKFVMIDPIGAIIISLYIIVCWMPQARLHIRNLTGYTAHPKFLQQITWLAFNHSPLITKIDAVRAYHFGNHYLVEVDIILPKNMFVKDAVEIETTLQKKIENLREVERAFVQLHYSIENPEQKHKIV</sequence>
<feature type="domain" description="Cation efflux protein transmembrane" evidence="7">
    <location>
        <begin position="71"/>
        <end position="271"/>
    </location>
</feature>
<comment type="subcellular location">
    <subcellularLocation>
        <location evidence="1">Membrane</location>
        <topology evidence="1">Multi-pass membrane protein</topology>
    </subcellularLocation>
</comment>
<protein>
    <recommendedName>
        <fullName evidence="7">Cation efflux protein transmembrane domain-containing protein</fullName>
    </recommendedName>
</protein>
<comment type="caution">
    <text evidence="8">The sequence shown here is derived from an EMBL/GenBank/DDBJ whole genome shotgun (WGS) entry which is preliminary data.</text>
</comment>
<evidence type="ECO:0000313" key="9">
    <source>
        <dbReference type="EMBL" id="CAF1285784.1"/>
    </source>
</evidence>
<organism evidence="8 12">
    <name type="scientific">Didymodactylos carnosus</name>
    <dbReference type="NCBI Taxonomy" id="1234261"/>
    <lineage>
        <taxon>Eukaryota</taxon>
        <taxon>Metazoa</taxon>
        <taxon>Spiralia</taxon>
        <taxon>Gnathifera</taxon>
        <taxon>Rotifera</taxon>
        <taxon>Eurotatoria</taxon>
        <taxon>Bdelloidea</taxon>
        <taxon>Philodinida</taxon>
        <taxon>Philodinidae</taxon>
        <taxon>Didymodactylos</taxon>
    </lineage>
</organism>
<feature type="transmembrane region" description="Helical" evidence="6">
    <location>
        <begin position="215"/>
        <end position="232"/>
    </location>
</feature>
<dbReference type="Proteomes" id="UP000663829">
    <property type="component" value="Unassembled WGS sequence"/>
</dbReference>
<proteinExistence type="predicted"/>
<evidence type="ECO:0000313" key="12">
    <source>
        <dbReference type="Proteomes" id="UP000663829"/>
    </source>
</evidence>
<dbReference type="GO" id="GO:0016020">
    <property type="term" value="C:membrane"/>
    <property type="evidence" value="ECO:0007669"/>
    <property type="project" value="UniProtKB-SubCell"/>
</dbReference>
<dbReference type="EMBL" id="CAJOBA010040195">
    <property type="protein sequence ID" value="CAF4090778.1"/>
    <property type="molecule type" value="Genomic_DNA"/>
</dbReference>
<evidence type="ECO:0000256" key="1">
    <source>
        <dbReference type="ARBA" id="ARBA00004141"/>
    </source>
</evidence>
<dbReference type="InterPro" id="IPR058533">
    <property type="entry name" value="Cation_efflux_TM"/>
</dbReference>
<gene>
    <name evidence="8" type="ORF">GPM918_LOCUS15397</name>
    <name evidence="9" type="ORF">OVA965_LOCUS27855</name>
    <name evidence="10" type="ORF">SRO942_LOCUS15397</name>
    <name evidence="11" type="ORF">TMI583_LOCUS28603</name>
</gene>
<name>A0A814J4Y1_9BILA</name>
<keyword evidence="2" id="KW-0813">Transport</keyword>
<feature type="transmembrane region" description="Helical" evidence="6">
    <location>
        <begin position="131"/>
        <end position="149"/>
    </location>
</feature>
<dbReference type="PANTHER" id="PTHR43840:SF13">
    <property type="entry name" value="CATION EFFLUX PROTEIN CYTOPLASMIC DOMAIN-CONTAINING PROTEIN"/>
    <property type="match status" value="1"/>
</dbReference>
<dbReference type="InterPro" id="IPR050291">
    <property type="entry name" value="CDF_Transporter"/>
</dbReference>
<dbReference type="OrthoDB" id="78296at2759"/>
<evidence type="ECO:0000256" key="6">
    <source>
        <dbReference type="SAM" id="Phobius"/>
    </source>
</evidence>
<keyword evidence="12" id="KW-1185">Reference proteome</keyword>
<dbReference type="EMBL" id="CAJOBC010003868">
    <property type="protein sequence ID" value="CAF3804139.1"/>
    <property type="molecule type" value="Genomic_DNA"/>
</dbReference>
<feature type="transmembrane region" description="Helical" evidence="6">
    <location>
        <begin position="182"/>
        <end position="203"/>
    </location>
</feature>
<dbReference type="InterPro" id="IPR036837">
    <property type="entry name" value="Cation_efflux_CTD_sf"/>
</dbReference>
<reference evidence="8" key="1">
    <citation type="submission" date="2021-02" db="EMBL/GenBank/DDBJ databases">
        <authorList>
            <person name="Nowell W R."/>
        </authorList>
    </citation>
    <scope>NUCLEOTIDE SEQUENCE</scope>
</reference>
<dbReference type="EMBL" id="CAJNOK010018627">
    <property type="protein sequence ID" value="CAF1285784.1"/>
    <property type="molecule type" value="Genomic_DNA"/>
</dbReference>
<dbReference type="Proteomes" id="UP000682733">
    <property type="component" value="Unassembled WGS sequence"/>
</dbReference>
<dbReference type="InterPro" id="IPR027469">
    <property type="entry name" value="Cation_efflux_TMD_sf"/>
</dbReference>
<keyword evidence="5 6" id="KW-0472">Membrane</keyword>
<evidence type="ECO:0000313" key="10">
    <source>
        <dbReference type="EMBL" id="CAF3804139.1"/>
    </source>
</evidence>
<feature type="transmembrane region" description="Helical" evidence="6">
    <location>
        <begin position="244"/>
        <end position="264"/>
    </location>
</feature>
<dbReference type="Proteomes" id="UP000681722">
    <property type="component" value="Unassembled WGS sequence"/>
</dbReference>
<dbReference type="AlphaFoldDB" id="A0A814J4Y1"/>
<evidence type="ECO:0000313" key="11">
    <source>
        <dbReference type="EMBL" id="CAF4090778.1"/>
    </source>
</evidence>
<evidence type="ECO:0000259" key="7">
    <source>
        <dbReference type="Pfam" id="PF01545"/>
    </source>
</evidence>
<dbReference type="Gene3D" id="3.30.70.1350">
    <property type="entry name" value="Cation efflux protein, cytoplasmic domain"/>
    <property type="match status" value="1"/>
</dbReference>
<dbReference type="Proteomes" id="UP000677228">
    <property type="component" value="Unassembled WGS sequence"/>
</dbReference>
<evidence type="ECO:0000256" key="2">
    <source>
        <dbReference type="ARBA" id="ARBA00022448"/>
    </source>
</evidence>
<dbReference type="GO" id="GO:0008324">
    <property type="term" value="F:monoatomic cation transmembrane transporter activity"/>
    <property type="evidence" value="ECO:0007669"/>
    <property type="project" value="InterPro"/>
</dbReference>